<evidence type="ECO:0000313" key="3">
    <source>
        <dbReference type="Proteomes" id="UP001589867"/>
    </source>
</evidence>
<evidence type="ECO:0000313" key="2">
    <source>
        <dbReference type="EMBL" id="MFC0529547.1"/>
    </source>
</evidence>
<name>A0ABV6M4U5_9ACTN</name>
<gene>
    <name evidence="2" type="ORF">ACFFIA_17975</name>
</gene>
<dbReference type="Proteomes" id="UP001589867">
    <property type="component" value="Unassembled WGS sequence"/>
</dbReference>
<dbReference type="EMBL" id="JBHLUH010000036">
    <property type="protein sequence ID" value="MFC0529547.1"/>
    <property type="molecule type" value="Genomic_DNA"/>
</dbReference>
<feature type="region of interest" description="Disordered" evidence="1">
    <location>
        <begin position="1"/>
        <end position="31"/>
    </location>
</feature>
<feature type="region of interest" description="Disordered" evidence="1">
    <location>
        <begin position="63"/>
        <end position="88"/>
    </location>
</feature>
<dbReference type="RefSeq" id="WP_377252419.1">
    <property type="nucleotide sequence ID" value="NZ_JBHLUH010000036.1"/>
</dbReference>
<accession>A0ABV6M4U5</accession>
<protein>
    <submittedName>
        <fullName evidence="2">Phosphatidylethanolamine-binding protein</fullName>
    </submittedName>
</protein>
<keyword evidence="3" id="KW-1185">Reference proteome</keyword>
<sequence length="88" mass="10205">MPKPRPGSQQYSIERTRLRGMPKPRPGSHKYDVQRARLRKRLDDEGISDKRADEVANEILQKERGQRGFVRGERGLGPKGERQPGERR</sequence>
<comment type="caution">
    <text evidence="2">The sequence shown here is derived from an EMBL/GenBank/DDBJ whole genome shotgun (WGS) entry which is preliminary data.</text>
</comment>
<organism evidence="2 3">
    <name type="scientific">Phytohabitans kaempferiae</name>
    <dbReference type="NCBI Taxonomy" id="1620943"/>
    <lineage>
        <taxon>Bacteria</taxon>
        <taxon>Bacillati</taxon>
        <taxon>Actinomycetota</taxon>
        <taxon>Actinomycetes</taxon>
        <taxon>Micromonosporales</taxon>
        <taxon>Micromonosporaceae</taxon>
    </lineage>
</organism>
<proteinExistence type="predicted"/>
<feature type="compositionally biased region" description="Basic residues" evidence="1">
    <location>
        <begin position="18"/>
        <end position="28"/>
    </location>
</feature>
<evidence type="ECO:0000256" key="1">
    <source>
        <dbReference type="SAM" id="MobiDB-lite"/>
    </source>
</evidence>
<reference evidence="2 3" key="1">
    <citation type="submission" date="2024-09" db="EMBL/GenBank/DDBJ databases">
        <authorList>
            <person name="Sun Q."/>
            <person name="Mori K."/>
        </authorList>
    </citation>
    <scope>NUCLEOTIDE SEQUENCE [LARGE SCALE GENOMIC DNA]</scope>
    <source>
        <strain evidence="2 3">TBRC 3947</strain>
    </source>
</reference>